<keyword evidence="2" id="KW-1185">Reference proteome</keyword>
<proteinExistence type="predicted"/>
<sequence length="102" mass="11349">MATKVSSFALSENALGCACNAGSPLGRLDWLVAYQMHGLVDFDFDYAIVCSLGSGHTHVLEWLSTHLQRFLNSFSISDTESNWILWQFAITFVGNPISQEYV</sequence>
<comment type="caution">
    <text evidence="1">The sequence shown here is derived from an EMBL/GenBank/DDBJ whole genome shotgun (WGS) entry which is preliminary data.</text>
</comment>
<accession>A0A9W6TJE5</accession>
<organism evidence="1 2">
    <name type="scientific">Phytophthora lilii</name>
    <dbReference type="NCBI Taxonomy" id="2077276"/>
    <lineage>
        <taxon>Eukaryota</taxon>
        <taxon>Sar</taxon>
        <taxon>Stramenopiles</taxon>
        <taxon>Oomycota</taxon>
        <taxon>Peronosporomycetes</taxon>
        <taxon>Peronosporales</taxon>
        <taxon>Peronosporaceae</taxon>
        <taxon>Phytophthora</taxon>
    </lineage>
</organism>
<protein>
    <submittedName>
        <fullName evidence="1">Unnamed protein product</fullName>
    </submittedName>
</protein>
<evidence type="ECO:0000313" key="2">
    <source>
        <dbReference type="Proteomes" id="UP001165083"/>
    </source>
</evidence>
<reference evidence="1" key="1">
    <citation type="submission" date="2023-04" db="EMBL/GenBank/DDBJ databases">
        <title>Phytophthora lilii NBRC 32176.</title>
        <authorList>
            <person name="Ichikawa N."/>
            <person name="Sato H."/>
            <person name="Tonouchi N."/>
        </authorList>
    </citation>
    <scope>NUCLEOTIDE SEQUENCE</scope>
    <source>
        <strain evidence="1">NBRC 32176</strain>
    </source>
</reference>
<dbReference type="EMBL" id="BSXW01000148">
    <property type="protein sequence ID" value="GMF13230.1"/>
    <property type="molecule type" value="Genomic_DNA"/>
</dbReference>
<evidence type="ECO:0000313" key="1">
    <source>
        <dbReference type="EMBL" id="GMF13230.1"/>
    </source>
</evidence>
<name>A0A9W6TJE5_9STRA</name>
<dbReference type="Proteomes" id="UP001165083">
    <property type="component" value="Unassembled WGS sequence"/>
</dbReference>
<dbReference type="AlphaFoldDB" id="A0A9W6TJE5"/>
<gene>
    <name evidence="1" type="ORF">Plil01_000372700</name>
</gene>